<feature type="transmembrane region" description="Helical" evidence="1">
    <location>
        <begin position="135"/>
        <end position="153"/>
    </location>
</feature>
<dbReference type="InterPro" id="IPR037185">
    <property type="entry name" value="EmrE-like"/>
</dbReference>
<evidence type="ECO:0000313" key="2">
    <source>
        <dbReference type="EMBL" id="SDE31590.1"/>
    </source>
</evidence>
<organism evidence="2 3">
    <name type="scientific">Niabella drilacis (strain DSM 25811 / CCM 8410 / CCUG 62505 / LMG 26954 / E90)</name>
    <dbReference type="NCBI Taxonomy" id="1285928"/>
    <lineage>
        <taxon>Bacteria</taxon>
        <taxon>Pseudomonadati</taxon>
        <taxon>Bacteroidota</taxon>
        <taxon>Chitinophagia</taxon>
        <taxon>Chitinophagales</taxon>
        <taxon>Chitinophagaceae</taxon>
        <taxon>Niabella</taxon>
    </lineage>
</organism>
<feature type="transmembrane region" description="Helical" evidence="1">
    <location>
        <begin position="108"/>
        <end position="126"/>
    </location>
</feature>
<dbReference type="SUPFAM" id="SSF103481">
    <property type="entry name" value="Multidrug resistance efflux transporter EmrE"/>
    <property type="match status" value="1"/>
</dbReference>
<evidence type="ECO:0008006" key="4">
    <source>
        <dbReference type="Google" id="ProtNLM"/>
    </source>
</evidence>
<feature type="transmembrane region" description="Helical" evidence="1">
    <location>
        <begin position="223"/>
        <end position="241"/>
    </location>
</feature>
<feature type="transmembrane region" description="Helical" evidence="1">
    <location>
        <begin position="198"/>
        <end position="217"/>
    </location>
</feature>
<dbReference type="EMBL" id="FMZO01000034">
    <property type="protein sequence ID" value="SDE31590.1"/>
    <property type="molecule type" value="Genomic_DNA"/>
</dbReference>
<keyword evidence="3" id="KW-1185">Reference proteome</keyword>
<feature type="transmembrane region" description="Helical" evidence="1">
    <location>
        <begin position="165"/>
        <end position="186"/>
    </location>
</feature>
<sequence>MLFIRSLFNLLLVFVVAGVTKQKLLPTQPKLQIGAFICLGLSLLLIFTAYQYISAGSVSTLQRLDIPLLAVLAMHQKFSLKKLLLSVLAFLLVAVLVVYTSANGENPVGYFLVLAGVALVAVNTLIQKQIAAKENIVAIMLVGCLSSICWGGLRCWQGCSSFQNMSPAILLAIFGLAVVNLTIFYLVNELYKKHPPEFVRYPYLIAAFGTMCVEMLMKQRWQSPVVIAGNTAILLVFSVLVTDRLQKRTRGAW</sequence>
<gene>
    <name evidence="2" type="ORF">SAMN04487894_13426</name>
</gene>
<feature type="transmembrane region" description="Helical" evidence="1">
    <location>
        <begin position="31"/>
        <end position="53"/>
    </location>
</feature>
<proteinExistence type="predicted"/>
<accession>A0A1G7BYE9</accession>
<dbReference type="AlphaFoldDB" id="A0A1G7BYE9"/>
<dbReference type="Proteomes" id="UP000198757">
    <property type="component" value="Unassembled WGS sequence"/>
</dbReference>
<dbReference type="RefSeq" id="WP_090393650.1">
    <property type="nucleotide sequence ID" value="NZ_FMZO01000034.1"/>
</dbReference>
<keyword evidence="1" id="KW-1133">Transmembrane helix</keyword>
<name>A0A1G7BYE9_NIADE</name>
<feature type="transmembrane region" description="Helical" evidence="1">
    <location>
        <begin position="83"/>
        <end position="102"/>
    </location>
</feature>
<reference evidence="3" key="1">
    <citation type="submission" date="2016-10" db="EMBL/GenBank/DDBJ databases">
        <authorList>
            <person name="Varghese N."/>
            <person name="Submissions S."/>
        </authorList>
    </citation>
    <scope>NUCLEOTIDE SEQUENCE [LARGE SCALE GENOMIC DNA]</scope>
    <source>
        <strain evidence="3">DSM 25811 / CCM 8410 / LMG 26954 / E90</strain>
    </source>
</reference>
<keyword evidence="1" id="KW-0472">Membrane</keyword>
<evidence type="ECO:0000256" key="1">
    <source>
        <dbReference type="SAM" id="Phobius"/>
    </source>
</evidence>
<keyword evidence="1" id="KW-0812">Transmembrane</keyword>
<protein>
    <recommendedName>
        <fullName evidence="4">EamA-like transporter family protein</fullName>
    </recommendedName>
</protein>
<evidence type="ECO:0000313" key="3">
    <source>
        <dbReference type="Proteomes" id="UP000198757"/>
    </source>
</evidence>